<reference evidence="1 2" key="1">
    <citation type="submission" date="2019-04" db="EMBL/GenBank/DDBJ databases">
        <authorList>
            <person name="Van Vliet M D."/>
        </authorList>
    </citation>
    <scope>NUCLEOTIDE SEQUENCE [LARGE SCALE GENOMIC DNA]</scope>
    <source>
        <strain evidence="1 2">F1</strain>
    </source>
</reference>
<organism evidence="1 2">
    <name type="scientific">Pontiella desulfatans</name>
    <dbReference type="NCBI Taxonomy" id="2750659"/>
    <lineage>
        <taxon>Bacteria</taxon>
        <taxon>Pseudomonadati</taxon>
        <taxon>Kiritimatiellota</taxon>
        <taxon>Kiritimatiellia</taxon>
        <taxon>Kiritimatiellales</taxon>
        <taxon>Pontiellaceae</taxon>
        <taxon>Pontiella</taxon>
    </lineage>
</organism>
<dbReference type="PANTHER" id="PTHR35866">
    <property type="entry name" value="PUTATIVE-RELATED"/>
    <property type="match status" value="1"/>
</dbReference>
<proteinExistence type="predicted"/>
<evidence type="ECO:0000313" key="1">
    <source>
        <dbReference type="EMBL" id="VGO15901.1"/>
    </source>
</evidence>
<keyword evidence="2" id="KW-1185">Reference proteome</keyword>
<evidence type="ECO:0000313" key="2">
    <source>
        <dbReference type="Proteomes" id="UP000366872"/>
    </source>
</evidence>
<accession>A0A6C2U8S6</accession>
<sequence length="121" mass="13562">MVNQEILDRFKCSGCGECCRWTGSVLLTKADIPRMASLLGTSEQEFIDAHTRLAPNRKQLALLDQSDGSCAFLQGDRCSIYEARPEQCRTFPFAWSVREGCPELDKLLAEQKNIEQHAGNP</sequence>
<dbReference type="EMBL" id="CAAHFG010000003">
    <property type="protein sequence ID" value="VGO15901.1"/>
    <property type="molecule type" value="Genomic_DNA"/>
</dbReference>
<dbReference type="InterPro" id="IPR005358">
    <property type="entry name" value="Puta_zinc/iron-chelating_dom"/>
</dbReference>
<gene>
    <name evidence="1" type="ORF">PDESU_04489</name>
</gene>
<evidence type="ECO:0008006" key="3">
    <source>
        <dbReference type="Google" id="ProtNLM"/>
    </source>
</evidence>
<dbReference type="Proteomes" id="UP000366872">
    <property type="component" value="Unassembled WGS sequence"/>
</dbReference>
<dbReference type="AlphaFoldDB" id="A0A6C2U8S6"/>
<dbReference type="Pfam" id="PF03692">
    <property type="entry name" value="CxxCxxCC"/>
    <property type="match status" value="1"/>
</dbReference>
<dbReference type="RefSeq" id="WP_136081465.1">
    <property type="nucleotide sequence ID" value="NZ_CAAHFG010000003.1"/>
</dbReference>
<dbReference type="PANTHER" id="PTHR35866:SF1">
    <property type="entry name" value="YKGJ FAMILY CYSTEINE CLUSTER PROTEIN"/>
    <property type="match status" value="1"/>
</dbReference>
<protein>
    <recommendedName>
        <fullName evidence="3">Zinc/iron-chelating domain-containing protein</fullName>
    </recommendedName>
</protein>
<name>A0A6C2U8S6_PONDE</name>